<dbReference type="AlphaFoldDB" id="C9SP68"/>
<proteinExistence type="predicted"/>
<dbReference type="OrthoDB" id="2105912at2759"/>
<dbReference type="HOGENOM" id="CLU_1797909_0_0_1"/>
<dbReference type="EMBL" id="DS985221">
    <property type="protein sequence ID" value="EEY20583.1"/>
    <property type="molecule type" value="Genomic_DNA"/>
</dbReference>
<keyword evidence="2" id="KW-1185">Reference proteome</keyword>
<name>C9SP68_VERA1</name>
<accession>C9SP68</accession>
<evidence type="ECO:0000313" key="2">
    <source>
        <dbReference type="Proteomes" id="UP000008698"/>
    </source>
</evidence>
<organism evidence="2">
    <name type="scientific">Verticillium alfalfae (strain VaMs.102 / ATCC MYA-4576 / FGSC 10136)</name>
    <name type="common">Verticillium wilt of alfalfa</name>
    <name type="synonym">Verticillium albo-atrum</name>
    <dbReference type="NCBI Taxonomy" id="526221"/>
    <lineage>
        <taxon>Eukaryota</taxon>
        <taxon>Fungi</taxon>
        <taxon>Dikarya</taxon>
        <taxon>Ascomycota</taxon>
        <taxon>Pezizomycotina</taxon>
        <taxon>Sordariomycetes</taxon>
        <taxon>Hypocreomycetidae</taxon>
        <taxon>Glomerellales</taxon>
        <taxon>Plectosphaerellaceae</taxon>
        <taxon>Verticillium</taxon>
    </lineage>
</organism>
<protein>
    <submittedName>
        <fullName evidence="1">Major facilitator family protein</fullName>
    </submittedName>
</protein>
<dbReference type="Proteomes" id="UP000008698">
    <property type="component" value="Unassembled WGS sequence"/>
</dbReference>
<dbReference type="RefSeq" id="XP_003003131.1">
    <property type="nucleotide sequence ID" value="XM_003003085.1"/>
</dbReference>
<gene>
    <name evidence="1" type="ORF">VDBG_06693</name>
</gene>
<sequence>MTRHSPYDSTYCSLQRLNVDFETASTVATLMQSGYAVGLFSICPIGYWLQPRPLILVMVGVTATLLPRSLSYPSSAAKSRPTDVQVQYKSAPLGSFSGPYWVGCSPQSRPTTATGEAYTGRARRSISPPCLLVLLHARLPIKGS</sequence>
<dbReference type="KEGG" id="val:VDBG_06693"/>
<reference evidence="2" key="1">
    <citation type="journal article" date="2011" name="PLoS Pathog.">
        <title>Comparative genomics yields insights into niche adaptation of plant vascular wilt pathogens.</title>
        <authorList>
            <person name="Klosterman S.J."/>
            <person name="Subbarao K.V."/>
            <person name="Kang S."/>
            <person name="Veronese P."/>
            <person name="Gold S.E."/>
            <person name="Thomma B.P.H.J."/>
            <person name="Chen Z."/>
            <person name="Henrissat B."/>
            <person name="Lee Y.-H."/>
            <person name="Park J."/>
            <person name="Garcia-Pedrajas M.D."/>
            <person name="Barbara D.J."/>
            <person name="Anchieta A."/>
            <person name="de Jonge R."/>
            <person name="Santhanam P."/>
            <person name="Maruthachalam K."/>
            <person name="Atallah Z."/>
            <person name="Amyotte S.G."/>
            <person name="Paz Z."/>
            <person name="Inderbitzin P."/>
            <person name="Hayes R.J."/>
            <person name="Heiman D.I."/>
            <person name="Young S."/>
            <person name="Zeng Q."/>
            <person name="Engels R."/>
            <person name="Galagan J."/>
            <person name="Cuomo C.A."/>
            <person name="Dobinson K.F."/>
            <person name="Ma L.-J."/>
        </authorList>
    </citation>
    <scope>NUCLEOTIDE SEQUENCE [LARGE SCALE GENOMIC DNA]</scope>
    <source>
        <strain evidence="2">VaMs.102 / ATCC MYA-4576 / FGSC 10136</strain>
    </source>
</reference>
<dbReference type="GeneID" id="9537175"/>
<evidence type="ECO:0000313" key="1">
    <source>
        <dbReference type="EMBL" id="EEY20583.1"/>
    </source>
</evidence>